<feature type="compositionally biased region" description="Gly residues" evidence="8">
    <location>
        <begin position="854"/>
        <end position="890"/>
    </location>
</feature>
<dbReference type="PANTHER" id="PTHR47441">
    <property type="match status" value="1"/>
</dbReference>
<proteinExistence type="predicted"/>
<evidence type="ECO:0000256" key="3">
    <source>
        <dbReference type="ARBA" id="ARBA00022691"/>
    </source>
</evidence>
<feature type="region of interest" description="Disordered" evidence="8">
    <location>
        <begin position="919"/>
        <end position="981"/>
    </location>
</feature>
<dbReference type="SMART" id="SM00487">
    <property type="entry name" value="DEXDc"/>
    <property type="match status" value="1"/>
</dbReference>
<feature type="compositionally biased region" description="Gly residues" evidence="8">
    <location>
        <begin position="921"/>
        <end position="961"/>
    </location>
</feature>
<dbReference type="PROSITE" id="PS00092">
    <property type="entry name" value="N6_MTASE"/>
    <property type="match status" value="1"/>
</dbReference>
<keyword evidence="2" id="KW-0808">Transferase</keyword>
<evidence type="ECO:0000313" key="11">
    <source>
        <dbReference type="EMBL" id="KAG0497203.1"/>
    </source>
</evidence>
<dbReference type="GO" id="GO:0003676">
    <property type="term" value="F:nucleic acid binding"/>
    <property type="evidence" value="ECO:0007669"/>
    <property type="project" value="InterPro"/>
</dbReference>
<organism evidence="11 12">
    <name type="scientific">Vanilla planifolia</name>
    <name type="common">Vanilla</name>
    <dbReference type="NCBI Taxonomy" id="51239"/>
    <lineage>
        <taxon>Eukaryota</taxon>
        <taxon>Viridiplantae</taxon>
        <taxon>Streptophyta</taxon>
        <taxon>Embryophyta</taxon>
        <taxon>Tracheophyta</taxon>
        <taxon>Spermatophyta</taxon>
        <taxon>Magnoliopsida</taxon>
        <taxon>Liliopsida</taxon>
        <taxon>Asparagales</taxon>
        <taxon>Orchidaceae</taxon>
        <taxon>Vanilloideae</taxon>
        <taxon>Vanilleae</taxon>
        <taxon>Vanilla</taxon>
    </lineage>
</organism>
<dbReference type="InterPro" id="IPR029063">
    <property type="entry name" value="SAM-dependent_MTases_sf"/>
</dbReference>
<evidence type="ECO:0000256" key="4">
    <source>
        <dbReference type="ARBA" id="ARBA00022741"/>
    </source>
</evidence>
<dbReference type="SUPFAM" id="SSF53335">
    <property type="entry name" value="S-adenosyl-L-methionine-dependent methyltransferases"/>
    <property type="match status" value="1"/>
</dbReference>
<dbReference type="InterPro" id="IPR027417">
    <property type="entry name" value="P-loop_NTPase"/>
</dbReference>
<evidence type="ECO:0000256" key="6">
    <source>
        <dbReference type="ARBA" id="ARBA00022806"/>
    </source>
</evidence>
<keyword evidence="7" id="KW-0067">ATP-binding</keyword>
<keyword evidence="12" id="KW-1185">Reference proteome</keyword>
<dbReference type="PROSITE" id="PS51192">
    <property type="entry name" value="HELICASE_ATP_BIND_1"/>
    <property type="match status" value="1"/>
</dbReference>
<comment type="caution">
    <text evidence="11">The sequence shown here is derived from an EMBL/GenBank/DDBJ whole genome shotgun (WGS) entry which is preliminary data.</text>
</comment>
<evidence type="ECO:0000256" key="1">
    <source>
        <dbReference type="ARBA" id="ARBA00022603"/>
    </source>
</evidence>
<dbReference type="GO" id="GO:0005524">
    <property type="term" value="F:ATP binding"/>
    <property type="evidence" value="ECO:0007669"/>
    <property type="project" value="UniProtKB-KW"/>
</dbReference>
<dbReference type="FunFam" id="3.40.50.300:FF:001060">
    <property type="entry name" value="ATP-dependent RNA helicase RhlE"/>
    <property type="match status" value="1"/>
</dbReference>
<dbReference type="Proteomes" id="UP000636800">
    <property type="component" value="Chromosome 1"/>
</dbReference>
<dbReference type="InterPro" id="IPR052663">
    <property type="entry name" value="RF_glutamine_MTase_cyano"/>
</dbReference>
<accession>A0A835RUV2</accession>
<keyword evidence="3" id="KW-0949">S-adenosyl-L-methionine</keyword>
<dbReference type="InterPro" id="IPR002052">
    <property type="entry name" value="DNA_methylase_N6_adenine_CS"/>
</dbReference>
<evidence type="ECO:0000256" key="2">
    <source>
        <dbReference type="ARBA" id="ARBA00022679"/>
    </source>
</evidence>
<keyword evidence="6" id="KW-0347">Helicase</keyword>
<dbReference type="InterPro" id="IPR007848">
    <property type="entry name" value="Small_mtfrase_dom"/>
</dbReference>
<feature type="region of interest" description="Disordered" evidence="8">
    <location>
        <begin position="854"/>
        <end position="902"/>
    </location>
</feature>
<feature type="domain" description="Helicase ATP-binding" evidence="9">
    <location>
        <begin position="491"/>
        <end position="664"/>
    </location>
</feature>
<dbReference type="GO" id="GO:0008276">
    <property type="term" value="F:protein methyltransferase activity"/>
    <property type="evidence" value="ECO:0007669"/>
    <property type="project" value="InterPro"/>
</dbReference>
<protein>
    <submittedName>
        <fullName evidence="11">Uncharacterized protein</fullName>
    </submittedName>
</protein>
<dbReference type="CDD" id="cd00268">
    <property type="entry name" value="DEADc"/>
    <property type="match status" value="1"/>
</dbReference>
<dbReference type="InterPro" id="IPR044742">
    <property type="entry name" value="DEAD/DEAH_RhlB"/>
</dbReference>
<dbReference type="AlphaFoldDB" id="A0A835RUV2"/>
<dbReference type="CDD" id="cd02440">
    <property type="entry name" value="AdoMet_MTases"/>
    <property type="match status" value="1"/>
</dbReference>
<dbReference type="NCBIfam" id="TIGR00536">
    <property type="entry name" value="hemK_fam"/>
    <property type="match status" value="1"/>
</dbReference>
<dbReference type="OrthoDB" id="422574at2759"/>
<dbReference type="EMBL" id="JADCNL010000001">
    <property type="protein sequence ID" value="KAG0497203.1"/>
    <property type="molecule type" value="Genomic_DNA"/>
</dbReference>
<dbReference type="GO" id="GO:0032259">
    <property type="term" value="P:methylation"/>
    <property type="evidence" value="ECO:0007669"/>
    <property type="project" value="UniProtKB-KW"/>
</dbReference>
<evidence type="ECO:0000259" key="9">
    <source>
        <dbReference type="PROSITE" id="PS51192"/>
    </source>
</evidence>
<dbReference type="CDD" id="cd18787">
    <property type="entry name" value="SF2_C_DEAD"/>
    <property type="match status" value="1"/>
</dbReference>
<keyword evidence="5" id="KW-0378">Hydrolase</keyword>
<gene>
    <name evidence="11" type="ORF">HPP92_001894</name>
</gene>
<keyword evidence="1" id="KW-0489">Methyltransferase</keyword>
<dbReference type="InterPro" id="IPR011545">
    <property type="entry name" value="DEAD/DEAH_box_helicase_dom"/>
</dbReference>
<evidence type="ECO:0000256" key="8">
    <source>
        <dbReference type="SAM" id="MobiDB-lite"/>
    </source>
</evidence>
<evidence type="ECO:0000259" key="10">
    <source>
        <dbReference type="PROSITE" id="PS51194"/>
    </source>
</evidence>
<keyword evidence="4" id="KW-0547">Nucleotide-binding</keyword>
<dbReference type="Pfam" id="PF00271">
    <property type="entry name" value="Helicase_C"/>
    <property type="match status" value="1"/>
</dbReference>
<evidence type="ECO:0000256" key="5">
    <source>
        <dbReference type="ARBA" id="ARBA00022801"/>
    </source>
</evidence>
<dbReference type="InterPro" id="IPR001650">
    <property type="entry name" value="Helicase_C-like"/>
</dbReference>
<dbReference type="Gene3D" id="3.40.50.300">
    <property type="entry name" value="P-loop containing nucleotide triphosphate hydrolases"/>
    <property type="match status" value="2"/>
</dbReference>
<dbReference type="SUPFAM" id="SSF52540">
    <property type="entry name" value="P-loop containing nucleoside triphosphate hydrolases"/>
    <property type="match status" value="1"/>
</dbReference>
<feature type="domain" description="Helicase C-terminal" evidence="10">
    <location>
        <begin position="693"/>
        <end position="837"/>
    </location>
</feature>
<dbReference type="PROSITE" id="PS51194">
    <property type="entry name" value="HELICASE_CTER"/>
    <property type="match status" value="1"/>
</dbReference>
<dbReference type="Pfam" id="PF05175">
    <property type="entry name" value="MTS"/>
    <property type="match status" value="1"/>
</dbReference>
<dbReference type="GO" id="GO:0008757">
    <property type="term" value="F:S-adenosylmethionine-dependent methyltransferase activity"/>
    <property type="evidence" value="ECO:0007669"/>
    <property type="project" value="UniProtKB-ARBA"/>
</dbReference>
<evidence type="ECO:0000313" key="12">
    <source>
        <dbReference type="Proteomes" id="UP000636800"/>
    </source>
</evidence>
<evidence type="ECO:0000256" key="7">
    <source>
        <dbReference type="ARBA" id="ARBA00022840"/>
    </source>
</evidence>
<dbReference type="Pfam" id="PF00270">
    <property type="entry name" value="DEAD"/>
    <property type="match status" value="1"/>
</dbReference>
<dbReference type="PANTHER" id="PTHR47441:SF3">
    <property type="entry name" value="RELEASE FACTOR GLUTAMINE METHYLTRANSFERASE"/>
    <property type="match status" value="1"/>
</dbReference>
<dbReference type="SMART" id="SM00490">
    <property type="entry name" value="HELICc"/>
    <property type="match status" value="1"/>
</dbReference>
<dbReference type="InterPro" id="IPR004556">
    <property type="entry name" value="HemK-like"/>
</dbReference>
<sequence length="981" mass="105654">MMLRLSHSIAAAYSVSCRRARRHVCRRRQFFCSTESISSNRSSRVKDQTPLFLRPLSHPTSSSSLLSFRHWAESLSRSAVADLSADGGPSASELLRELSWLLQDATFEAGEEVLLRTDLGDLYSLWRQRVEERRPFQYVVGCEHWRDLVLVVREGVLIPRPETEQLVDLVASVEGFKGGVWADLGTGSGAIAIAIGRMLGENGRVVATDLSEDAVDVALWNVSRYKLEDKVEIRQGSWFEPLHDLQGKLSGLVSNPPYIPSSHIPGLQAEVGRHEPNLALDGGENGMDHLLLLCEGSISALKPGGFFAFETNGDQQSQLLLDFMSTRWSSFFHDMSIVPDFAGIGRFVTVNASMNFLFRRSAFVASSRAASRQAIASLLASDHPLLTAGISSKTSNSNPACIVRGLHDSVGAIGGSVIGGLCSREFHYSAGPLSYRSAEAARVEPVDEFYDGGKRGDDGLEISKLGISQDIVTSLASRNITKLFPIQKAVLEPAMQGRDLIGRAKTGTGKTLAFGIPIMDNIIRYNAKHGRGRNPLALVLAPTRELARQVDKEFRESSQLDTLCVYGGVPIQQQMRTLDYGIDVIVGTPGRVIDLLKRGALNLSEVQFVVLDEADQMLAVGFAEDVEVILDKLPSKRQSMMFSATMPSWIRKVSQKYLNNPVTVDLVGDSDQKLAEGISLYSIATDNYGKPSILGPLIKEHAKGGKSIVFTQTKRDADRLAYAMGKIFQCEALHGDISQSQRERTLAGFRDGRFNILIATDVAARGLDIPNVDLVIHYELPNSSELFVHRSGRTGRAGKKGSAILIYTREQVRAMRVIEQDVGCRFVELPSIKVEGGGEDLFGRFDSYGGGGRRSGSGFGRDGYGRPGGGFGGSFGRTGGSRFGRSGGFGNTDSGFGRSGGFGSGSGFGRSGGFNDSNSGRFGGFGNSGSGQSGGFGRSGGFGNQEFGSSGGGSFGSGRSSGFGKQDFGFSGGFGNSTSRQ</sequence>
<name>A0A835RUV2_VANPL</name>
<dbReference type="Gene3D" id="3.40.50.150">
    <property type="entry name" value="Vaccinia Virus protein VP39"/>
    <property type="match status" value="1"/>
</dbReference>
<reference evidence="11 12" key="1">
    <citation type="journal article" date="2020" name="Nat. Food">
        <title>A phased Vanilla planifolia genome enables genetic improvement of flavour and production.</title>
        <authorList>
            <person name="Hasing T."/>
            <person name="Tang H."/>
            <person name="Brym M."/>
            <person name="Khazi F."/>
            <person name="Huang T."/>
            <person name="Chambers A.H."/>
        </authorList>
    </citation>
    <scope>NUCLEOTIDE SEQUENCE [LARGE SCALE GENOMIC DNA]</scope>
    <source>
        <tissue evidence="11">Leaf</tissue>
    </source>
</reference>
<dbReference type="InterPro" id="IPR014001">
    <property type="entry name" value="Helicase_ATP-bd"/>
</dbReference>